<evidence type="ECO:0000256" key="1">
    <source>
        <dbReference type="SAM" id="SignalP"/>
    </source>
</evidence>
<evidence type="ECO:0008006" key="4">
    <source>
        <dbReference type="Google" id="ProtNLM"/>
    </source>
</evidence>
<name>A0A1B1MQ86_STRLN</name>
<dbReference type="EMBL" id="CP016438">
    <property type="protein sequence ID" value="ANS70791.1"/>
    <property type="molecule type" value="Genomic_DNA"/>
</dbReference>
<protein>
    <recommendedName>
        <fullName evidence="4">Lipoprotein</fullName>
    </recommendedName>
</protein>
<evidence type="ECO:0000313" key="3">
    <source>
        <dbReference type="Proteomes" id="UP000092598"/>
    </source>
</evidence>
<organism evidence="2 3">
    <name type="scientific">Streptomyces lincolnensis</name>
    <dbReference type="NCBI Taxonomy" id="1915"/>
    <lineage>
        <taxon>Bacteria</taxon>
        <taxon>Bacillati</taxon>
        <taxon>Actinomycetota</taxon>
        <taxon>Actinomycetes</taxon>
        <taxon>Kitasatosporales</taxon>
        <taxon>Streptomycetaceae</taxon>
        <taxon>Streptomyces</taxon>
    </lineage>
</organism>
<dbReference type="RefSeq" id="WP_067444661.1">
    <property type="nucleotide sequence ID" value="NZ_CP016438.1"/>
</dbReference>
<sequence>MAGRTGSCPGRGKAVATLLLCLAAPALSACTAAPPPPSPRTPVPEPTVAARALTPAERQTLAKAEALLTRNCMEERGFSYHVTEDLPDGVNRLFPHVVDDEGWAAEHGYGSDIQRKRDSLAAKNPNQLYFRSLSAERRDAAVDALNGPEATGLEARIPGMGTVRHSDQGCESEAQRSLYSDLRKWYSAWKVTDALERSVPPAVARDERFTAAVSRWSTCMRTKGHSYSSPMEARQRFVRPTGAPGSGESRATEIATARAEAQCAGTSGLAKTARTLTRAERAKTESDHSTEFINRKTLESGALNRARDIVKAG</sequence>
<dbReference type="KEGG" id="sls:SLINC_8567"/>
<dbReference type="AlphaFoldDB" id="A0A1B1MQ86"/>
<proteinExistence type="predicted"/>
<dbReference type="Proteomes" id="UP000092598">
    <property type="component" value="Chromosome"/>
</dbReference>
<gene>
    <name evidence="2" type="ORF">SLINC_8567</name>
</gene>
<dbReference type="PROSITE" id="PS51257">
    <property type="entry name" value="PROKAR_LIPOPROTEIN"/>
    <property type="match status" value="1"/>
</dbReference>
<feature type="signal peptide" evidence="1">
    <location>
        <begin position="1"/>
        <end position="28"/>
    </location>
</feature>
<evidence type="ECO:0000313" key="2">
    <source>
        <dbReference type="EMBL" id="ANS70791.1"/>
    </source>
</evidence>
<keyword evidence="1" id="KW-0732">Signal</keyword>
<feature type="chain" id="PRO_5038814666" description="Lipoprotein" evidence="1">
    <location>
        <begin position="29"/>
        <end position="313"/>
    </location>
</feature>
<accession>A0A1B1MQ86</accession>
<keyword evidence="3" id="KW-1185">Reference proteome</keyword>
<reference evidence="2 3" key="1">
    <citation type="submission" date="2016-07" db="EMBL/GenBank/DDBJ databases">
        <title>Enhancement of antibiotic productionsby engineered nitrateutilization in actinobacteria.</title>
        <authorList>
            <person name="Meng S.C."/>
        </authorList>
    </citation>
    <scope>NUCLEOTIDE SEQUENCE [LARGE SCALE GENOMIC DNA]</scope>
    <source>
        <strain evidence="2 3">NRRL 2936</strain>
    </source>
</reference>